<reference evidence="1" key="1">
    <citation type="submission" date="2020-02" db="EMBL/GenBank/DDBJ databases">
        <authorList>
            <person name="Meier V. D."/>
        </authorList>
    </citation>
    <scope>NUCLEOTIDE SEQUENCE</scope>
    <source>
        <strain evidence="1">AVDCRST_MAG12</strain>
    </source>
</reference>
<dbReference type="EMBL" id="CADCVK010000487">
    <property type="protein sequence ID" value="CAA9515518.1"/>
    <property type="molecule type" value="Genomic_DNA"/>
</dbReference>
<name>A0A6J4T7N3_9ACTN</name>
<protein>
    <submittedName>
        <fullName evidence="1">Uncharacterized protein</fullName>
    </submittedName>
</protein>
<gene>
    <name evidence="1" type="ORF">AVDCRST_MAG12-3453</name>
</gene>
<evidence type="ECO:0000313" key="1">
    <source>
        <dbReference type="EMBL" id="CAA9515518.1"/>
    </source>
</evidence>
<organism evidence="1">
    <name type="scientific">uncultured Rubrobacteraceae bacterium</name>
    <dbReference type="NCBI Taxonomy" id="349277"/>
    <lineage>
        <taxon>Bacteria</taxon>
        <taxon>Bacillati</taxon>
        <taxon>Actinomycetota</taxon>
        <taxon>Rubrobacteria</taxon>
        <taxon>Rubrobacterales</taxon>
        <taxon>Rubrobacteraceae</taxon>
        <taxon>environmental samples</taxon>
    </lineage>
</organism>
<proteinExistence type="predicted"/>
<dbReference type="AlphaFoldDB" id="A0A6J4T7N3"/>
<feature type="non-terminal residue" evidence="1">
    <location>
        <position position="37"/>
    </location>
</feature>
<sequence length="37" mass="4148">MLQGTTVRFLSGSRPGRWMVWLLYRAAGKPLPVPYAA</sequence>
<accession>A0A6J4T7N3</accession>